<comment type="caution">
    <text evidence="1">The sequence shown here is derived from an EMBL/GenBank/DDBJ whole genome shotgun (WGS) entry which is preliminary data.</text>
</comment>
<keyword evidence="2" id="KW-1185">Reference proteome</keyword>
<dbReference type="Proteomes" id="UP000036959">
    <property type="component" value="Unassembled WGS sequence"/>
</dbReference>
<gene>
    <name evidence="1" type="ORF">BVER_00547c</name>
</gene>
<evidence type="ECO:0008006" key="3">
    <source>
        <dbReference type="Google" id="ProtNLM"/>
    </source>
</evidence>
<accession>A0A0L0LZD5</accession>
<evidence type="ECO:0000313" key="1">
    <source>
        <dbReference type="EMBL" id="KND55767.1"/>
    </source>
</evidence>
<dbReference type="PATRIC" id="fig|242163.4.peg.4633"/>
<protein>
    <recommendedName>
        <fullName evidence="3">DUF4279 domain-containing protein</fullName>
    </recommendedName>
</protein>
<evidence type="ECO:0000313" key="2">
    <source>
        <dbReference type="Proteomes" id="UP000036959"/>
    </source>
</evidence>
<organism evidence="1 2">
    <name type="scientific">Candidatus Burkholderia verschuerenii</name>
    <dbReference type="NCBI Taxonomy" id="242163"/>
    <lineage>
        <taxon>Bacteria</taxon>
        <taxon>Pseudomonadati</taxon>
        <taxon>Pseudomonadota</taxon>
        <taxon>Betaproteobacteria</taxon>
        <taxon>Burkholderiales</taxon>
        <taxon>Burkholderiaceae</taxon>
        <taxon>Burkholderia</taxon>
    </lineage>
</organism>
<sequence length="110" mass="12437">MTPFSVRTKGKRYSYPSGKISARPADSGFWAFGSKSAIRSDHLTPHLDYLKSALALPRDDLRTLAKAQGAKLALWCYWDNETGDRLPDVPDGIRRMMERMGGTVEIDEYR</sequence>
<proteinExistence type="predicted"/>
<dbReference type="EMBL" id="LFJJ01000359">
    <property type="protein sequence ID" value="KND55767.1"/>
    <property type="molecule type" value="Genomic_DNA"/>
</dbReference>
<dbReference type="AlphaFoldDB" id="A0A0L0LZD5"/>
<name>A0A0L0LZD5_9BURK</name>
<reference evidence="2" key="1">
    <citation type="submission" date="2015-06" db="EMBL/GenBank/DDBJ databases">
        <title>Comparative genomics of Burkholderia leaf nodule symbionts.</title>
        <authorList>
            <person name="Carlier A."/>
            <person name="Eberl L."/>
            <person name="Pinto-Carbo M."/>
        </authorList>
    </citation>
    <scope>NUCLEOTIDE SEQUENCE [LARGE SCALE GENOMIC DNA]</scope>
    <source>
        <strain evidence="2">UZHbot4</strain>
    </source>
</reference>